<dbReference type="Proteomes" id="UP000256645">
    <property type="component" value="Unassembled WGS sequence"/>
</dbReference>
<feature type="compositionally biased region" description="Polar residues" evidence="1">
    <location>
        <begin position="777"/>
        <end position="793"/>
    </location>
</feature>
<dbReference type="OrthoDB" id="5369729at2759"/>
<feature type="compositionally biased region" description="Polar residues" evidence="1">
    <location>
        <begin position="635"/>
        <end position="644"/>
    </location>
</feature>
<evidence type="ECO:0000313" key="2">
    <source>
        <dbReference type="EMBL" id="RDW71089.1"/>
    </source>
</evidence>
<evidence type="ECO:0000256" key="1">
    <source>
        <dbReference type="SAM" id="MobiDB-lite"/>
    </source>
</evidence>
<sequence length="793" mass="85569">MSRTTNTIVTTTSTSIDRDLHSPSKLPSYRFIDARLPNIAKQAGFESQHPSPSANRNATARQVSSGTRKSQGLPFIYDSKLPSLSSVAPCIKSPASRNPASSLMSSGNTRNWVEEQSIAIPSSHASNPPPSAPRRVVSLTIDDKKVSSPKISPIRQFKPSRNSTGSTRMAPSRRESDEDTTIRALDGFDPDRTPRDLDEQNSDDSDLFLNMAREEEASRPKDNAGDGSVAPVRRSRLSLSANRMSMPPSISYQASPRMVRRGSEHENTSASKMEGQALTYRPSLGNKGNAGDDYTKSRIGGLRSMPTTPRGTGDRSFRETSPESQITHAGRSSIPDPSQLSRPRSNSYRQSNLSYSNARNYNSSPLVSRSMESNDAPENPPVVEGTESTISTTAASTVWDELEELKSRIHRLELTGKLPATSGAAVSHASANRPPTATTTVTTISSSPKRGRGNSISPSENPGTGAATAPPAGDNHPLLQAALAKSRTLLDPEVYKALEATTTDALAIASMMGTSGQPGPISSSQSTIGVSSGVTDRQVRRKADSLCRSLTELCLAMSEAKNEPQPANNQIVVRPSTADEEVMNSIETSPTQTRSPASNDPIRIKASPRGLSRLEARRSSMLSTNLPSPRYTPSEVGTPTQSTMAGRRTSLYLRSRRAGTEEAEEDETRFRTPSRAVTEGPRPRNSPREYTSTQPLPEVRSPTAQSSLPVRRHYASTSMPQSGLPTPQASAPRRFFDRTTPERTTSGVVSRLAEDRGQRKSSIGGFGLSGLARRARQNSVNLEQSPSNQDGYQ</sequence>
<feature type="compositionally biased region" description="Polar residues" evidence="1">
    <location>
        <begin position="159"/>
        <end position="169"/>
    </location>
</feature>
<dbReference type="AlphaFoldDB" id="A0A3D8RAK8"/>
<feature type="compositionally biased region" description="Polar residues" evidence="1">
    <location>
        <begin position="48"/>
        <end position="70"/>
    </location>
</feature>
<name>A0A3D8RAK8_9HELO</name>
<feature type="compositionally biased region" description="Polar residues" evidence="1">
    <location>
        <begin position="335"/>
        <end position="373"/>
    </location>
</feature>
<feature type="compositionally biased region" description="Low complexity" evidence="1">
    <location>
        <begin position="1"/>
        <end position="15"/>
    </location>
</feature>
<feature type="region of interest" description="Disordered" evidence="1">
    <location>
        <begin position="44"/>
        <end position="74"/>
    </location>
</feature>
<feature type="region of interest" description="Disordered" evidence="1">
    <location>
        <begin position="238"/>
        <end position="395"/>
    </location>
</feature>
<feature type="compositionally biased region" description="Polar residues" evidence="1">
    <location>
        <begin position="585"/>
        <end position="598"/>
    </location>
</feature>
<feature type="compositionally biased region" description="Low complexity" evidence="1">
    <location>
        <begin position="462"/>
        <end position="473"/>
    </location>
</feature>
<feature type="compositionally biased region" description="Low complexity" evidence="1">
    <location>
        <begin position="516"/>
        <end position="535"/>
    </location>
</feature>
<feature type="region of interest" description="Disordered" evidence="1">
    <location>
        <begin position="1"/>
        <end position="24"/>
    </location>
</feature>
<accession>A0A3D8RAK8</accession>
<feature type="compositionally biased region" description="Low complexity" evidence="1">
    <location>
        <begin position="434"/>
        <end position="448"/>
    </location>
</feature>
<protein>
    <submittedName>
        <fullName evidence="2">Uncharacterized protein</fullName>
    </submittedName>
</protein>
<feature type="region of interest" description="Disordered" evidence="1">
    <location>
        <begin position="422"/>
        <end position="476"/>
    </location>
</feature>
<feature type="compositionally biased region" description="Polar residues" evidence="1">
    <location>
        <begin position="238"/>
        <end position="254"/>
    </location>
</feature>
<dbReference type="EMBL" id="PDLM01000008">
    <property type="protein sequence ID" value="RDW71089.1"/>
    <property type="molecule type" value="Genomic_DNA"/>
</dbReference>
<feature type="compositionally biased region" description="Basic and acidic residues" evidence="1">
    <location>
        <begin position="312"/>
        <end position="321"/>
    </location>
</feature>
<dbReference type="STRING" id="1849047.A0A3D8RAK8"/>
<evidence type="ECO:0000313" key="3">
    <source>
        <dbReference type="Proteomes" id="UP000256645"/>
    </source>
</evidence>
<proteinExistence type="predicted"/>
<organism evidence="2 3">
    <name type="scientific">Coleophoma cylindrospora</name>
    <dbReference type="NCBI Taxonomy" id="1849047"/>
    <lineage>
        <taxon>Eukaryota</taxon>
        <taxon>Fungi</taxon>
        <taxon>Dikarya</taxon>
        <taxon>Ascomycota</taxon>
        <taxon>Pezizomycotina</taxon>
        <taxon>Leotiomycetes</taxon>
        <taxon>Helotiales</taxon>
        <taxon>Dermateaceae</taxon>
        <taxon>Coleophoma</taxon>
    </lineage>
</organism>
<feature type="region of interest" description="Disordered" evidence="1">
    <location>
        <begin position="580"/>
        <end position="793"/>
    </location>
</feature>
<gene>
    <name evidence="2" type="ORF">BP6252_07652</name>
</gene>
<feature type="region of interest" description="Disordered" evidence="1">
    <location>
        <begin position="140"/>
        <end position="205"/>
    </location>
</feature>
<reference evidence="2 3" key="1">
    <citation type="journal article" date="2018" name="IMA Fungus">
        <title>IMA Genome-F 9: Draft genome sequence of Annulohypoxylon stygium, Aspergillus mulundensis, Berkeleyomyces basicola (syn. Thielaviopsis basicola), Ceratocystis smalleyi, two Cercospora beticola strains, Coleophoma cylindrospora, Fusarium fracticaudum, Phialophora cf. hyalina, and Morchella septimelata.</title>
        <authorList>
            <person name="Wingfield B.D."/>
            <person name="Bills G.F."/>
            <person name="Dong Y."/>
            <person name="Huang W."/>
            <person name="Nel W.J."/>
            <person name="Swalarsk-Parry B.S."/>
            <person name="Vaghefi N."/>
            <person name="Wilken P.M."/>
            <person name="An Z."/>
            <person name="de Beer Z.W."/>
            <person name="De Vos L."/>
            <person name="Chen L."/>
            <person name="Duong T.A."/>
            <person name="Gao Y."/>
            <person name="Hammerbacher A."/>
            <person name="Kikkert J.R."/>
            <person name="Li Y."/>
            <person name="Li H."/>
            <person name="Li K."/>
            <person name="Li Q."/>
            <person name="Liu X."/>
            <person name="Ma X."/>
            <person name="Naidoo K."/>
            <person name="Pethybridge S.J."/>
            <person name="Sun J."/>
            <person name="Steenkamp E.T."/>
            <person name="van der Nest M.A."/>
            <person name="van Wyk S."/>
            <person name="Wingfield M.J."/>
            <person name="Xiong C."/>
            <person name="Yue Q."/>
            <person name="Zhang X."/>
        </authorList>
    </citation>
    <scope>NUCLEOTIDE SEQUENCE [LARGE SCALE GENOMIC DNA]</scope>
    <source>
        <strain evidence="2 3">BP6252</strain>
    </source>
</reference>
<feature type="compositionally biased region" description="Basic and acidic residues" evidence="1">
    <location>
        <begin position="189"/>
        <end position="198"/>
    </location>
</feature>
<feature type="compositionally biased region" description="Polar residues" evidence="1">
    <location>
        <begin position="715"/>
        <end position="729"/>
    </location>
</feature>
<comment type="caution">
    <text evidence="2">The sequence shown here is derived from an EMBL/GenBank/DDBJ whole genome shotgun (WGS) entry which is preliminary data.</text>
</comment>
<feature type="compositionally biased region" description="Low complexity" evidence="1">
    <location>
        <begin position="386"/>
        <end position="395"/>
    </location>
</feature>
<keyword evidence="3" id="KW-1185">Reference proteome</keyword>
<feature type="region of interest" description="Disordered" evidence="1">
    <location>
        <begin position="516"/>
        <end position="536"/>
    </location>
</feature>